<feature type="non-terminal residue" evidence="1">
    <location>
        <position position="1"/>
    </location>
</feature>
<dbReference type="EMBL" id="RCHS01002511">
    <property type="protein sequence ID" value="RMX47004.1"/>
    <property type="molecule type" value="Genomic_DNA"/>
</dbReference>
<gene>
    <name evidence="1" type="ORF">pdam_00009614</name>
</gene>
<dbReference type="AlphaFoldDB" id="A0A3M6U0E6"/>
<protein>
    <submittedName>
        <fullName evidence="1">Uncharacterized protein</fullName>
    </submittedName>
</protein>
<dbReference type="Proteomes" id="UP000275408">
    <property type="component" value="Unassembled WGS sequence"/>
</dbReference>
<dbReference type="OrthoDB" id="5970475at2759"/>
<reference evidence="1 2" key="1">
    <citation type="journal article" date="2018" name="Sci. Rep.">
        <title>Comparative analysis of the Pocillopora damicornis genome highlights role of immune system in coral evolution.</title>
        <authorList>
            <person name="Cunning R."/>
            <person name="Bay R.A."/>
            <person name="Gillette P."/>
            <person name="Baker A.C."/>
            <person name="Traylor-Knowles N."/>
        </authorList>
    </citation>
    <scope>NUCLEOTIDE SEQUENCE [LARGE SCALE GENOMIC DNA]</scope>
    <source>
        <strain evidence="1">RSMAS</strain>
        <tissue evidence="1">Whole animal</tissue>
    </source>
</reference>
<evidence type="ECO:0000313" key="1">
    <source>
        <dbReference type="EMBL" id="RMX47004.1"/>
    </source>
</evidence>
<organism evidence="1 2">
    <name type="scientific">Pocillopora damicornis</name>
    <name type="common">Cauliflower coral</name>
    <name type="synonym">Millepora damicornis</name>
    <dbReference type="NCBI Taxonomy" id="46731"/>
    <lineage>
        <taxon>Eukaryota</taxon>
        <taxon>Metazoa</taxon>
        <taxon>Cnidaria</taxon>
        <taxon>Anthozoa</taxon>
        <taxon>Hexacorallia</taxon>
        <taxon>Scleractinia</taxon>
        <taxon>Astrocoeniina</taxon>
        <taxon>Pocilloporidae</taxon>
        <taxon>Pocillopora</taxon>
    </lineage>
</organism>
<comment type="caution">
    <text evidence="1">The sequence shown here is derived from an EMBL/GenBank/DDBJ whole genome shotgun (WGS) entry which is preliminary data.</text>
</comment>
<accession>A0A3M6U0E6</accession>
<sequence length="263" mass="29652">EKRVPNKNEALPPRDLSTNMKPLTVAVLFALVFALGVNSASVSLSSSQLTLNGNAHIQFYGPREAIWAGLSNGHRYPIINSGDRIALRSAYTSGSYVNYWMRCKSSYCRWYTCPGQVMTSSAWSSCSSYMFYYIHAMGKMNGQPINSGDVVSLSSYGYGSRYRLYCGTSTSTKCYMASTVSSLTGNNWFYYNYVTFQIFSKYATDGTPVQYGDVVAFKYPYAYNSAWLYYYSRYFYPRSCSSNSKSSCATENRTTGFKIFKKL</sequence>
<name>A0A3M6U0E6_POCDA</name>
<keyword evidence="2" id="KW-1185">Reference proteome</keyword>
<evidence type="ECO:0000313" key="2">
    <source>
        <dbReference type="Proteomes" id="UP000275408"/>
    </source>
</evidence>
<proteinExistence type="predicted"/>